<dbReference type="Pfam" id="PF13857">
    <property type="entry name" value="Ank_5"/>
    <property type="match status" value="1"/>
</dbReference>
<feature type="compositionally biased region" description="Basic residues" evidence="4">
    <location>
        <begin position="1826"/>
        <end position="1845"/>
    </location>
</feature>
<proteinExistence type="predicted"/>
<feature type="repeat" description="ANK" evidence="3">
    <location>
        <begin position="1534"/>
        <end position="1566"/>
    </location>
</feature>
<sequence length="1878" mass="208983">MPKRKQGEVDNEGVQDFELIELLIRERETAPSTSTQQGNDFESFKARFQSYIDQIPSYLHSVGKEGFFPHFFLGSFSTLIDTEIAKKLDIEKIYFRFDGSKTLKVTVTKKGEIKSSQDAIDKVNLFVIADSGSKNKEFSHGELEEILSQMNAPGKTQYVSNAKSELEVKLVEISKNADNEMTVEIKNTKLDKNDKRLQFTEIKKGKWNKPENDIAKLTNSDKKEVEKSLDKVLKKVSKIHSEYKGSLIYADKAREAAHHGFMAGALVNFRYRHNLRVYLEQLAGRGYADIILVPRGKDRSLNAIPIIIELKAATKEELKELEKGGKIKDGSQTTPAVALKQAEDYTKGFQPNVMRVLTTANDILCVGVNLDYPSAISDIATKSRDQEITPLFNNILESIDKQNNGEITQKQLKTQIQENIERIYHTFPGTGEKGDSHYFSRFLSGQSILLDKALEVQFKKYIFIPNVVTYAKFCNLLLDACDQISKPEISKIVRNLVKEVESVDLGLVDLEIVDIVRKIKEENGKNVETIKNIIKKDIIEKDGVKEKIKEVLKNENIPTEALRPSKQPPRTTAPKKEIDPDPSYAVVTMVFIPEEDSKKLTYVMNIVEADGRAEVVSKGIPLDKLKQEIGNRKIVELNLNFNIKKQKSDFKEYFSMEVGEPISLEQYSNKKTDKFKGNFENVPYPDELKRTFDEALGSQRPSTPGQTLSIDKYNELLKAIGKGTFPLKPLIEKEAHFQAVLHGAFSYYSDIKLGESQENRALVLTEFQTGRGKRIDMVVHGIKFADQASSATEYDPVGLELKGPREGKTADALKDEANKQIADEYTKGVTYKTLTDGKEVDFIGVVFDKGASNADSLILMSKDEFASVKVIHSSIFSISQQQTKKKFNLNRCVKQSSRSKRSVGPCLFSKDDVEKFSKGKVDENNVDKVIIDSEKFLTYVKSSQDEGKNAQLVEFIGNKNIEGDYKYLVDKVIGDQGYERYIQNERIKDLQSDVLQQNSGLTKNPKLKSRLMNAAGGIQLIRGIHGAIVSCKDGTATDCGLNLGGIGWSFASQPIENVMVKIAPKVVTSSEKVVARIVPGTLGRQTKFAVKLAGVKFGSTIAKGVAGAVAGVFDIIDIGISANNLVDCKNRESSDNPCGEKEIRDNIASISFSGVSFVSGVALTAAGMPVVGIAVGFGLMVGYGVYSGVSNIVEYEKKYDTTHGENWSIFWRTILFQDMASDVQHLADRKNTVDSLAKEVWKALNNAPNSVVAYGVGLGKLDGHILRPDYAKIFMDKEDSNTGDLSRVIPDSIPGASRICLPKVTQKDYEKGITSSVQPPLYYCDNAMVISHVSRVKTKQKGDDVINFDQGTMFARGGKGRDMYVIADSIGNKEVKIDNHSDDEKADTLFMPEVEKDFSIQQCDLHLKHNNSNIRESSLPLEVSSSSDIEAQGKFKRTPLHFASEAGEWDKVRLLLDRGANPEVQDKFGYTPIFLATQSGKWSVVELLLNYGANINAQDEEDRTLLCFAVSGNNLDMVQFLLDRGVSIEAQDKFGYTPILYAARSGKWSVVKLFIDNGAKFNNETTFQGTPLHFAIQEGNLDMVQFLLDKGTDIEVQNAYDQKPLHLAVKAGRLDILKLLLDREPNINATDMDGQTPSDLAIQKGYNNIVEILRQAQLNLDKELLIAVRSGDFDKVQDHIIRGADVNAIDIIAGRKPIHITAKRNYKDIVDLLLSKGVSVDQADKSNGMTPLHYAASKGSLEVVKFLIEKGAGVNIKDRYGGTPLHVAAEQGELEVIKYLIEKGAIVNAKDKDGRTPLDIARDKGYNNIVNYLEEELNKEREKPVQRKRRHHHGGHNSHHLSRKPRAIDSSNQPKIATSSGAKPSSWINDLFGCLLMS</sequence>
<dbReference type="SMART" id="SM00248">
    <property type="entry name" value="ANK"/>
    <property type="match status" value="11"/>
</dbReference>
<dbReference type="Pfam" id="PF00023">
    <property type="entry name" value="Ank"/>
    <property type="match status" value="1"/>
</dbReference>
<feature type="compositionally biased region" description="Polar residues" evidence="4">
    <location>
        <begin position="1849"/>
        <end position="1863"/>
    </location>
</feature>
<keyword evidence="2 3" id="KW-0040">ANK repeat</keyword>
<feature type="repeat" description="ANK" evidence="3">
    <location>
        <begin position="1501"/>
        <end position="1533"/>
    </location>
</feature>
<dbReference type="PANTHER" id="PTHR24198">
    <property type="entry name" value="ANKYRIN REPEAT AND PROTEIN KINASE DOMAIN-CONTAINING PROTEIN"/>
    <property type="match status" value="1"/>
</dbReference>
<evidence type="ECO:0000313" key="6">
    <source>
        <dbReference type="Proteomes" id="UP000291343"/>
    </source>
</evidence>
<dbReference type="OrthoDB" id="7696926at2759"/>
<dbReference type="InterPro" id="IPR036770">
    <property type="entry name" value="Ankyrin_rpt-contain_sf"/>
</dbReference>
<evidence type="ECO:0000256" key="3">
    <source>
        <dbReference type="PROSITE-ProRule" id="PRU00023"/>
    </source>
</evidence>
<feature type="repeat" description="ANK" evidence="3">
    <location>
        <begin position="1468"/>
        <end position="1500"/>
    </location>
</feature>
<dbReference type="Proteomes" id="UP000291343">
    <property type="component" value="Unassembled WGS sequence"/>
</dbReference>
<keyword evidence="6" id="KW-1185">Reference proteome</keyword>
<feature type="repeat" description="ANK" evidence="3">
    <location>
        <begin position="1693"/>
        <end position="1725"/>
    </location>
</feature>
<evidence type="ECO:0000256" key="2">
    <source>
        <dbReference type="ARBA" id="ARBA00023043"/>
    </source>
</evidence>
<dbReference type="PANTHER" id="PTHR24198:SF165">
    <property type="entry name" value="ANKYRIN REPEAT-CONTAINING PROTEIN-RELATED"/>
    <property type="match status" value="1"/>
</dbReference>
<organism evidence="5 6">
    <name type="scientific">Laodelphax striatellus</name>
    <name type="common">Small brown planthopper</name>
    <name type="synonym">Delphax striatella</name>
    <dbReference type="NCBI Taxonomy" id="195883"/>
    <lineage>
        <taxon>Eukaryota</taxon>
        <taxon>Metazoa</taxon>
        <taxon>Ecdysozoa</taxon>
        <taxon>Arthropoda</taxon>
        <taxon>Hexapoda</taxon>
        <taxon>Insecta</taxon>
        <taxon>Pterygota</taxon>
        <taxon>Neoptera</taxon>
        <taxon>Paraneoptera</taxon>
        <taxon>Hemiptera</taxon>
        <taxon>Auchenorrhyncha</taxon>
        <taxon>Fulgoroidea</taxon>
        <taxon>Delphacidae</taxon>
        <taxon>Criomorphinae</taxon>
        <taxon>Laodelphax</taxon>
    </lineage>
</organism>
<feature type="repeat" description="ANK" evidence="3">
    <location>
        <begin position="1600"/>
        <end position="1632"/>
    </location>
</feature>
<name>A0A482XAB8_LAOST</name>
<dbReference type="PRINTS" id="PR01415">
    <property type="entry name" value="ANKYRIN"/>
</dbReference>
<dbReference type="EMBL" id="QKKF02015327">
    <property type="protein sequence ID" value="RZF42251.1"/>
    <property type="molecule type" value="Genomic_DNA"/>
</dbReference>
<dbReference type="PROSITE" id="PS50088">
    <property type="entry name" value="ANK_REPEAT"/>
    <property type="match status" value="9"/>
</dbReference>
<accession>A0A482XAB8</accession>
<feature type="repeat" description="ANK" evidence="3">
    <location>
        <begin position="1435"/>
        <end position="1467"/>
    </location>
</feature>
<evidence type="ECO:0000256" key="4">
    <source>
        <dbReference type="SAM" id="MobiDB-lite"/>
    </source>
</evidence>
<protein>
    <submittedName>
        <fullName evidence="5">Uncharacterized protein</fullName>
    </submittedName>
</protein>
<feature type="repeat" description="ANK" evidence="3">
    <location>
        <begin position="1567"/>
        <end position="1599"/>
    </location>
</feature>
<dbReference type="Pfam" id="PF12796">
    <property type="entry name" value="Ank_2"/>
    <property type="match status" value="3"/>
</dbReference>
<dbReference type="PROSITE" id="PS50297">
    <property type="entry name" value="ANK_REP_REGION"/>
    <property type="match status" value="9"/>
</dbReference>
<dbReference type="InterPro" id="IPR002110">
    <property type="entry name" value="Ankyrin_rpt"/>
</dbReference>
<comment type="caution">
    <text evidence="5">The sequence shown here is derived from an EMBL/GenBank/DDBJ whole genome shotgun (WGS) entry which is preliminary data.</text>
</comment>
<dbReference type="STRING" id="195883.A0A482XAB8"/>
<evidence type="ECO:0000313" key="5">
    <source>
        <dbReference type="EMBL" id="RZF42251.1"/>
    </source>
</evidence>
<feature type="repeat" description="ANK" evidence="3">
    <location>
        <begin position="1727"/>
        <end position="1759"/>
    </location>
</feature>
<feature type="region of interest" description="Disordered" evidence="4">
    <location>
        <begin position="1817"/>
        <end position="1863"/>
    </location>
</feature>
<dbReference type="Gene3D" id="1.25.40.20">
    <property type="entry name" value="Ankyrin repeat-containing domain"/>
    <property type="match status" value="3"/>
</dbReference>
<reference evidence="5 6" key="1">
    <citation type="journal article" date="2017" name="Gigascience">
        <title>Genome sequence of the small brown planthopper, Laodelphax striatellus.</title>
        <authorList>
            <person name="Zhu J."/>
            <person name="Jiang F."/>
            <person name="Wang X."/>
            <person name="Yang P."/>
            <person name="Bao Y."/>
            <person name="Zhao W."/>
            <person name="Wang W."/>
            <person name="Lu H."/>
            <person name="Wang Q."/>
            <person name="Cui N."/>
            <person name="Li J."/>
            <person name="Chen X."/>
            <person name="Luo L."/>
            <person name="Yu J."/>
            <person name="Kang L."/>
            <person name="Cui F."/>
        </authorList>
    </citation>
    <scope>NUCLEOTIDE SEQUENCE [LARGE SCALE GENOMIC DNA]</scope>
    <source>
        <strain evidence="5">Lst14</strain>
    </source>
</reference>
<keyword evidence="1" id="KW-0677">Repeat</keyword>
<evidence type="ECO:0000256" key="1">
    <source>
        <dbReference type="ARBA" id="ARBA00022737"/>
    </source>
</evidence>
<dbReference type="SUPFAM" id="SSF48403">
    <property type="entry name" value="Ankyrin repeat"/>
    <property type="match status" value="1"/>
</dbReference>
<dbReference type="InParanoid" id="A0A482XAB8"/>
<feature type="region of interest" description="Disordered" evidence="4">
    <location>
        <begin position="559"/>
        <end position="579"/>
    </location>
</feature>
<gene>
    <name evidence="5" type="ORF">LSTR_LSTR015206</name>
</gene>
<feature type="repeat" description="ANK" evidence="3">
    <location>
        <begin position="1760"/>
        <end position="1792"/>
    </location>
</feature>
<dbReference type="SMR" id="A0A482XAB8"/>